<dbReference type="Proteomes" id="UP001152799">
    <property type="component" value="Chromosome 4"/>
</dbReference>
<keyword evidence="7" id="KW-0159">Chromosome partition</keyword>
<dbReference type="PROSITE" id="PS00411">
    <property type="entry name" value="KINESIN_MOTOR_1"/>
    <property type="match status" value="1"/>
</dbReference>
<evidence type="ECO:0000256" key="9">
    <source>
        <dbReference type="ARBA" id="ARBA00023054"/>
    </source>
</evidence>
<evidence type="ECO:0000256" key="1">
    <source>
        <dbReference type="ARBA" id="ARBA00004647"/>
    </source>
</evidence>
<dbReference type="InterPro" id="IPR054473">
    <property type="entry name" value="KIF2A-like_N"/>
</dbReference>
<evidence type="ECO:0000256" key="13">
    <source>
        <dbReference type="ARBA" id="ARBA00061030"/>
    </source>
</evidence>
<dbReference type="PRINTS" id="PR00380">
    <property type="entry name" value="KINESINHEAVY"/>
</dbReference>
<sequence length="668" mass="76225">MTASKKILKKKMSGKILMIGDLIHIERTNGDHQIAIVSEIEYDSDCLKVEWQQDDETKCKEIHFSQVKKLNPTVVLLEPLNQSTYNRVDQETVMEPYRVSRRRVHSSISRFQYDDKPHMSVNVKKIGVESKATSITTNSAVQTAAASSSKMNETLGKPAMIEQNRLCGKQKQAETKTEKDKPIRKHISNCQWQLRSKIQDYRRKIEWKPLSHQDDIVEHLITVAVRKRRLNKSEIAKQEIDIITVPTKNKIIVHEPKNKVDLTKYLENHNFIFDYALNEYCSNEMVYKYTAQPLVKTVFNGGYATCFAYGQTGSGKTYTMSGHFDTPSEQGIYALTANDIFKFAKASKYRHHNFIVSCSFFEIYIKKVFDLLNNKEILKILEDGNQQVQIVGLTEKVVGSVNEVLDLIYQGHEERACGQTSANTQSSRSHAVFQFYLRSQVNPGVVYGKFSLIDLAGNERGADTFSSSKITRLEASEINQSLLSLKECIRALGRKGAHLPFRGSKLTQVLRDSFIRHNSNTCMIAMISPGVGSCENTLNTLRYADRVKELGAGDANNSKSEISLRDFSEKSNLDEPNMIRHIEDEKLLKHNQELVRVLEKYTTEAEILLQVNQEDCETYLENLKTIVIDSIASLIKIRNSLKYFVVLGKFYYLIIGKYVVTFIMTRAL</sequence>
<dbReference type="SMART" id="SM00129">
    <property type="entry name" value="KISc"/>
    <property type="match status" value="1"/>
</dbReference>
<accession>A0A9N9MQH4</accession>
<dbReference type="GO" id="GO:0007059">
    <property type="term" value="P:chromosome segregation"/>
    <property type="evidence" value="ECO:0007669"/>
    <property type="project" value="UniProtKB-KW"/>
</dbReference>
<dbReference type="GO" id="GO:0008017">
    <property type="term" value="F:microtubule binding"/>
    <property type="evidence" value="ECO:0007669"/>
    <property type="project" value="InterPro"/>
</dbReference>
<feature type="transmembrane region" description="Helical" evidence="16">
    <location>
        <begin position="643"/>
        <end position="664"/>
    </location>
</feature>
<dbReference type="Pfam" id="PF00225">
    <property type="entry name" value="Kinesin"/>
    <property type="match status" value="1"/>
</dbReference>
<evidence type="ECO:0000256" key="14">
    <source>
        <dbReference type="PROSITE-ProRule" id="PRU00283"/>
    </source>
</evidence>
<dbReference type="GO" id="GO:0007018">
    <property type="term" value="P:microtubule-based movement"/>
    <property type="evidence" value="ECO:0007669"/>
    <property type="project" value="InterPro"/>
</dbReference>
<dbReference type="OrthoDB" id="3176171at2759"/>
<keyword evidence="5 14" id="KW-0547">Nucleotide-binding</keyword>
<protein>
    <recommendedName>
        <fullName evidence="15">Kinesin-like protein</fullName>
    </recommendedName>
</protein>
<keyword evidence="16" id="KW-0812">Transmembrane</keyword>
<evidence type="ECO:0000256" key="6">
    <source>
        <dbReference type="ARBA" id="ARBA00022776"/>
    </source>
</evidence>
<keyword evidence="19" id="KW-1185">Reference proteome</keyword>
<keyword evidence="10 14" id="KW-0505">Motor protein</keyword>
<evidence type="ECO:0000256" key="3">
    <source>
        <dbReference type="ARBA" id="ARBA00022618"/>
    </source>
</evidence>
<evidence type="ECO:0000256" key="11">
    <source>
        <dbReference type="ARBA" id="ARBA00023212"/>
    </source>
</evidence>
<dbReference type="InterPro" id="IPR001752">
    <property type="entry name" value="Kinesin_motor_dom"/>
</dbReference>
<evidence type="ECO:0000256" key="5">
    <source>
        <dbReference type="ARBA" id="ARBA00022741"/>
    </source>
</evidence>
<keyword evidence="11" id="KW-0206">Cytoskeleton</keyword>
<evidence type="ECO:0000313" key="18">
    <source>
        <dbReference type="EMBL" id="CAG9767536.1"/>
    </source>
</evidence>
<keyword evidence="4 15" id="KW-0493">Microtubule</keyword>
<name>A0A9N9MQH4_9CUCU</name>
<keyword evidence="3" id="KW-0132">Cell division</keyword>
<dbReference type="SUPFAM" id="SSF52540">
    <property type="entry name" value="P-loop containing nucleoside triphosphate hydrolases"/>
    <property type="match status" value="1"/>
</dbReference>
<comment type="subcellular location">
    <subcellularLocation>
        <location evidence="1">Cytoplasm</location>
        <location evidence="1">Cytoskeleton</location>
        <location evidence="1">Spindle pole</location>
    </subcellularLocation>
</comment>
<evidence type="ECO:0000256" key="12">
    <source>
        <dbReference type="ARBA" id="ARBA00023306"/>
    </source>
</evidence>
<dbReference type="PANTHER" id="PTHR47971:SF8">
    <property type="entry name" value="KINESIN-LIKE PROTEIN"/>
    <property type="match status" value="1"/>
</dbReference>
<dbReference type="InterPro" id="IPR019821">
    <property type="entry name" value="Kinesin_motor_CS"/>
</dbReference>
<dbReference type="CDD" id="cd01367">
    <property type="entry name" value="KISc_KIF2_like"/>
    <property type="match status" value="1"/>
</dbReference>
<dbReference type="GO" id="GO:0000922">
    <property type="term" value="C:spindle pole"/>
    <property type="evidence" value="ECO:0007669"/>
    <property type="project" value="UniProtKB-SubCell"/>
</dbReference>
<dbReference type="EMBL" id="OU892280">
    <property type="protein sequence ID" value="CAG9767536.1"/>
    <property type="molecule type" value="Genomic_DNA"/>
</dbReference>
<dbReference type="FunFam" id="3.40.850.10:FF:000012">
    <property type="entry name" value="Kinesin-like protein"/>
    <property type="match status" value="1"/>
</dbReference>
<feature type="binding site" evidence="14">
    <location>
        <begin position="310"/>
        <end position="317"/>
    </location>
    <ligand>
        <name>ATP</name>
        <dbReference type="ChEBI" id="CHEBI:30616"/>
    </ligand>
</feature>
<dbReference type="GO" id="GO:0051301">
    <property type="term" value="P:cell division"/>
    <property type="evidence" value="ECO:0007669"/>
    <property type="project" value="UniProtKB-KW"/>
</dbReference>
<gene>
    <name evidence="18" type="ORF">CEUTPL_LOCUS8097</name>
</gene>
<dbReference type="InterPro" id="IPR036961">
    <property type="entry name" value="Kinesin_motor_dom_sf"/>
</dbReference>
<proteinExistence type="inferred from homology"/>
<evidence type="ECO:0000256" key="15">
    <source>
        <dbReference type="RuleBase" id="RU000394"/>
    </source>
</evidence>
<keyword evidence="16" id="KW-0472">Membrane</keyword>
<evidence type="ECO:0000256" key="10">
    <source>
        <dbReference type="ARBA" id="ARBA00023175"/>
    </source>
</evidence>
<dbReference type="GO" id="GO:0003777">
    <property type="term" value="F:microtubule motor activity"/>
    <property type="evidence" value="ECO:0007669"/>
    <property type="project" value="InterPro"/>
</dbReference>
<keyword evidence="6" id="KW-0498">Mitosis</keyword>
<evidence type="ECO:0000256" key="16">
    <source>
        <dbReference type="SAM" id="Phobius"/>
    </source>
</evidence>
<comment type="similarity">
    <text evidence="13">Belongs to the TRAFAC class myosin-kinesin ATPase superfamily. Kinesin family. KIN-13 subfamily.</text>
</comment>
<evidence type="ECO:0000256" key="8">
    <source>
        <dbReference type="ARBA" id="ARBA00022840"/>
    </source>
</evidence>
<keyword evidence="16" id="KW-1133">Transmembrane helix</keyword>
<keyword evidence="9" id="KW-0175">Coiled coil</keyword>
<evidence type="ECO:0000256" key="2">
    <source>
        <dbReference type="ARBA" id="ARBA00022490"/>
    </source>
</evidence>
<feature type="domain" description="Kinesin motor" evidence="17">
    <location>
        <begin position="220"/>
        <end position="550"/>
    </location>
</feature>
<evidence type="ECO:0000259" key="17">
    <source>
        <dbReference type="PROSITE" id="PS50067"/>
    </source>
</evidence>
<evidence type="ECO:0000256" key="4">
    <source>
        <dbReference type="ARBA" id="ARBA00022701"/>
    </source>
</evidence>
<dbReference type="GO" id="GO:0007019">
    <property type="term" value="P:microtubule depolymerization"/>
    <property type="evidence" value="ECO:0007669"/>
    <property type="project" value="TreeGrafter"/>
</dbReference>
<keyword evidence="2" id="KW-0963">Cytoplasm</keyword>
<dbReference type="Gene3D" id="3.40.850.10">
    <property type="entry name" value="Kinesin motor domain"/>
    <property type="match status" value="1"/>
</dbReference>
<evidence type="ECO:0000313" key="19">
    <source>
        <dbReference type="Proteomes" id="UP001152799"/>
    </source>
</evidence>
<keyword evidence="8 14" id="KW-0067">ATP-binding</keyword>
<dbReference type="Pfam" id="PF22923">
    <property type="entry name" value="KIF2A-like_1st"/>
    <property type="match status" value="1"/>
</dbReference>
<dbReference type="InterPro" id="IPR027640">
    <property type="entry name" value="Kinesin-like_fam"/>
</dbReference>
<reference evidence="18" key="1">
    <citation type="submission" date="2022-01" db="EMBL/GenBank/DDBJ databases">
        <authorList>
            <person name="King R."/>
        </authorList>
    </citation>
    <scope>NUCLEOTIDE SEQUENCE</scope>
</reference>
<evidence type="ECO:0000256" key="7">
    <source>
        <dbReference type="ARBA" id="ARBA00022829"/>
    </source>
</evidence>
<dbReference type="InterPro" id="IPR027417">
    <property type="entry name" value="P-loop_NTPase"/>
</dbReference>
<dbReference type="PROSITE" id="PS50067">
    <property type="entry name" value="KINESIN_MOTOR_2"/>
    <property type="match status" value="1"/>
</dbReference>
<keyword evidence="12" id="KW-0131">Cell cycle</keyword>
<organism evidence="18 19">
    <name type="scientific">Ceutorhynchus assimilis</name>
    <name type="common">cabbage seed weevil</name>
    <dbReference type="NCBI Taxonomy" id="467358"/>
    <lineage>
        <taxon>Eukaryota</taxon>
        <taxon>Metazoa</taxon>
        <taxon>Ecdysozoa</taxon>
        <taxon>Arthropoda</taxon>
        <taxon>Hexapoda</taxon>
        <taxon>Insecta</taxon>
        <taxon>Pterygota</taxon>
        <taxon>Neoptera</taxon>
        <taxon>Endopterygota</taxon>
        <taxon>Coleoptera</taxon>
        <taxon>Polyphaga</taxon>
        <taxon>Cucujiformia</taxon>
        <taxon>Curculionidae</taxon>
        <taxon>Ceutorhynchinae</taxon>
        <taxon>Ceutorhynchus</taxon>
    </lineage>
</organism>
<dbReference type="PANTHER" id="PTHR47971">
    <property type="entry name" value="KINESIN-RELATED PROTEIN 6"/>
    <property type="match status" value="1"/>
</dbReference>
<dbReference type="AlphaFoldDB" id="A0A9N9MQH4"/>
<dbReference type="GO" id="GO:0005524">
    <property type="term" value="F:ATP binding"/>
    <property type="evidence" value="ECO:0007669"/>
    <property type="project" value="UniProtKB-UniRule"/>
</dbReference>
<dbReference type="GO" id="GO:0005828">
    <property type="term" value="C:kinetochore microtubule"/>
    <property type="evidence" value="ECO:0007669"/>
    <property type="project" value="UniProtKB-ARBA"/>
</dbReference>